<keyword evidence="1" id="KW-0808">Transferase</keyword>
<dbReference type="Proteomes" id="UP000179360">
    <property type="component" value="Unassembled WGS sequence"/>
</dbReference>
<dbReference type="GO" id="GO:0016747">
    <property type="term" value="F:acyltransferase activity, transferring groups other than amino-acyl groups"/>
    <property type="evidence" value="ECO:0007669"/>
    <property type="project" value="InterPro"/>
</dbReference>
<evidence type="ECO:0000313" key="4">
    <source>
        <dbReference type="EMBL" id="OGI45257.1"/>
    </source>
</evidence>
<feature type="domain" description="N-acetyltransferase" evidence="3">
    <location>
        <begin position="5"/>
        <end position="150"/>
    </location>
</feature>
<dbReference type="PROSITE" id="PS51186">
    <property type="entry name" value="GNAT"/>
    <property type="match status" value="1"/>
</dbReference>
<proteinExistence type="predicted"/>
<dbReference type="Pfam" id="PF00583">
    <property type="entry name" value="Acetyltransf_1"/>
    <property type="match status" value="1"/>
</dbReference>
<protein>
    <recommendedName>
        <fullName evidence="3">N-acetyltransferase domain-containing protein</fullName>
    </recommendedName>
</protein>
<evidence type="ECO:0000259" key="3">
    <source>
        <dbReference type="PROSITE" id="PS51186"/>
    </source>
</evidence>
<dbReference type="AlphaFoldDB" id="A0A1F6TJE2"/>
<comment type="caution">
    <text evidence="4">The sequence shown here is derived from an EMBL/GenBank/DDBJ whole genome shotgun (WGS) entry which is preliminary data.</text>
</comment>
<evidence type="ECO:0000313" key="5">
    <source>
        <dbReference type="Proteomes" id="UP000179360"/>
    </source>
</evidence>
<evidence type="ECO:0000256" key="1">
    <source>
        <dbReference type="ARBA" id="ARBA00022679"/>
    </source>
</evidence>
<accession>A0A1F6TJE2</accession>
<dbReference type="SUPFAM" id="SSF55729">
    <property type="entry name" value="Acyl-CoA N-acyltransferases (Nat)"/>
    <property type="match status" value="1"/>
</dbReference>
<dbReference type="InterPro" id="IPR050832">
    <property type="entry name" value="Bact_Acetyltransf"/>
</dbReference>
<dbReference type="InterPro" id="IPR000182">
    <property type="entry name" value="GNAT_dom"/>
</dbReference>
<name>A0A1F6TJE2_9PROT</name>
<dbReference type="Gene3D" id="3.40.630.30">
    <property type="match status" value="1"/>
</dbReference>
<dbReference type="EMBL" id="MFSY01000086">
    <property type="protein sequence ID" value="OGI45257.1"/>
    <property type="molecule type" value="Genomic_DNA"/>
</dbReference>
<dbReference type="InterPro" id="IPR016181">
    <property type="entry name" value="Acyl_CoA_acyltransferase"/>
</dbReference>
<dbReference type="STRING" id="1817764.A2637_02015"/>
<sequence>MPQDLLIRRARLADLAALLVLEARFPTDRVSRTSFRRLITRGRAQVLVCEDGEAMLGNAVVLHRAHSRAARLYSLIVHPDHRGRGLGGLLLEAAERAAASKGCHRMFLELRPNNAAAQGLYLKHGYAAVETLADFYEDRSPALRMQKLLVAPEPRAVAPPAYEPSTATV</sequence>
<reference evidence="4 5" key="1">
    <citation type="journal article" date="2016" name="Nat. Commun.">
        <title>Thousands of microbial genomes shed light on interconnected biogeochemical processes in an aquifer system.</title>
        <authorList>
            <person name="Anantharaman K."/>
            <person name="Brown C.T."/>
            <person name="Hug L.A."/>
            <person name="Sharon I."/>
            <person name="Castelle C.J."/>
            <person name="Probst A.J."/>
            <person name="Thomas B.C."/>
            <person name="Singh A."/>
            <person name="Wilkins M.J."/>
            <person name="Karaoz U."/>
            <person name="Brodie E.L."/>
            <person name="Williams K.H."/>
            <person name="Hubbard S.S."/>
            <person name="Banfield J.F."/>
        </authorList>
    </citation>
    <scope>NUCLEOTIDE SEQUENCE [LARGE SCALE GENOMIC DNA]</scope>
</reference>
<evidence type="ECO:0000256" key="2">
    <source>
        <dbReference type="ARBA" id="ARBA00023315"/>
    </source>
</evidence>
<gene>
    <name evidence="4" type="ORF">A2637_02015</name>
</gene>
<keyword evidence="2" id="KW-0012">Acyltransferase</keyword>
<organism evidence="4 5">
    <name type="scientific">Candidatus Muproteobacteria bacterium RIFCSPHIGHO2_01_FULL_65_16</name>
    <dbReference type="NCBI Taxonomy" id="1817764"/>
    <lineage>
        <taxon>Bacteria</taxon>
        <taxon>Pseudomonadati</taxon>
        <taxon>Pseudomonadota</taxon>
        <taxon>Candidatus Muproteobacteria</taxon>
    </lineage>
</organism>
<dbReference type="PANTHER" id="PTHR43877">
    <property type="entry name" value="AMINOALKYLPHOSPHONATE N-ACETYLTRANSFERASE-RELATED-RELATED"/>
    <property type="match status" value="1"/>
</dbReference>